<dbReference type="EMBL" id="SACT01000007">
    <property type="protein sequence ID" value="RVT49838.1"/>
    <property type="molecule type" value="Genomic_DNA"/>
</dbReference>
<dbReference type="InterPro" id="IPR047780">
    <property type="entry name" value="TssQ-like"/>
</dbReference>
<evidence type="ECO:0000313" key="2">
    <source>
        <dbReference type="Proteomes" id="UP000288178"/>
    </source>
</evidence>
<name>A0A437JSA2_9BURK</name>
<comment type="caution">
    <text evidence="1">The sequence shown here is derived from an EMBL/GenBank/DDBJ whole genome shotgun (WGS) entry which is preliminary data.</text>
</comment>
<keyword evidence="2" id="KW-1185">Reference proteome</keyword>
<proteinExistence type="predicted"/>
<organism evidence="1 2">
    <name type="scientific">Rubrivivax albus</name>
    <dbReference type="NCBI Taxonomy" id="2499835"/>
    <lineage>
        <taxon>Bacteria</taxon>
        <taxon>Pseudomonadati</taxon>
        <taxon>Pseudomonadota</taxon>
        <taxon>Betaproteobacteria</taxon>
        <taxon>Burkholderiales</taxon>
        <taxon>Sphaerotilaceae</taxon>
        <taxon>Rubrivivax</taxon>
    </lineage>
</organism>
<gene>
    <name evidence="1" type="ORF">ENE75_19010</name>
</gene>
<reference evidence="1 2" key="1">
    <citation type="submission" date="2019-01" db="EMBL/GenBank/DDBJ databases">
        <authorList>
            <person name="Chen W.-M."/>
        </authorList>
    </citation>
    <scope>NUCLEOTIDE SEQUENCE [LARGE SCALE GENOMIC DNA]</scope>
    <source>
        <strain evidence="1 2">ICH-3</strain>
    </source>
</reference>
<dbReference type="Proteomes" id="UP000288178">
    <property type="component" value="Unassembled WGS sequence"/>
</dbReference>
<accession>A0A437JSA2</accession>
<sequence>MLLASTLVAACATPAPPPPPPPPAPVGLAELMERPAERALVEGIRLYDNAQYPAAEAALQRALAAGLVSIRDQASAHKLIAFIACTSAREAECEAAFRAARVADPAFALSRAEAGHPMWGPVYRRVTGP</sequence>
<dbReference type="NCBIfam" id="NF038027">
    <property type="entry name" value="TssQ_fam"/>
    <property type="match status" value="1"/>
</dbReference>
<evidence type="ECO:0000313" key="1">
    <source>
        <dbReference type="EMBL" id="RVT49838.1"/>
    </source>
</evidence>
<dbReference type="AlphaFoldDB" id="A0A437JSA2"/>
<evidence type="ECO:0008006" key="3">
    <source>
        <dbReference type="Google" id="ProtNLM"/>
    </source>
</evidence>
<protein>
    <recommendedName>
        <fullName evidence="3">DUF4398 domain-containing protein</fullName>
    </recommendedName>
</protein>